<organism evidence="1 2">
    <name type="scientific">Staphylococcus pseudintermedius</name>
    <dbReference type="NCBI Taxonomy" id="283734"/>
    <lineage>
        <taxon>Bacteria</taxon>
        <taxon>Bacillati</taxon>
        <taxon>Bacillota</taxon>
        <taxon>Bacilli</taxon>
        <taxon>Bacillales</taxon>
        <taxon>Staphylococcaceae</taxon>
        <taxon>Staphylococcus</taxon>
        <taxon>Staphylococcus intermedius group</taxon>
    </lineage>
</organism>
<evidence type="ECO:0000313" key="1">
    <source>
        <dbReference type="EMBL" id="EGQ4384438.1"/>
    </source>
</evidence>
<dbReference type="EMBL" id="AAXKXX010000004">
    <property type="protein sequence ID" value="EGQ4384438.1"/>
    <property type="molecule type" value="Genomic_DNA"/>
</dbReference>
<name>A0A8H9BYD4_STAPS</name>
<evidence type="ECO:0000313" key="2">
    <source>
        <dbReference type="Proteomes" id="UP000600220"/>
    </source>
</evidence>
<keyword evidence="2" id="KW-1185">Reference proteome</keyword>
<dbReference type="Proteomes" id="UP000600220">
    <property type="component" value="Unassembled WGS sequence"/>
</dbReference>
<protein>
    <submittedName>
        <fullName evidence="1">Uncharacterized protein</fullName>
    </submittedName>
</protein>
<reference evidence="1 2" key="1">
    <citation type="submission" date="2018-11" db="EMBL/GenBank/DDBJ databases">
        <authorList>
            <consortium name="Veterinary Laboratory Investigation and Response Network"/>
        </authorList>
    </citation>
    <scope>NUCLEOTIDE SEQUENCE [LARGE SCALE GENOMIC DNA]</scope>
    <source>
        <strain evidence="1 2">SPSE-18-VL-LA-PA-Ryan-0021</strain>
    </source>
</reference>
<dbReference type="AlphaFoldDB" id="A0A8H9BYD4"/>
<comment type="caution">
    <text evidence="1">The sequence shown here is derived from an EMBL/GenBank/DDBJ whole genome shotgun (WGS) entry which is preliminary data.</text>
</comment>
<sequence>MDININKKVNLSELLQIAWEEDFRERTFLGDKKTKVYFDSDGYVTVSQKFTSEEEFDVTTSKSVDKDTILNRVDIVINNSGVGNKAESLGKLITITQNNVSINGVLNNNPNVTSIIYTDDRGIATTIWSFEEVKEIN</sequence>
<accession>A0A8H9BYD4</accession>
<gene>
    <name evidence="1" type="ORF">EGV54_04940</name>
</gene>
<proteinExistence type="predicted"/>
<dbReference type="RefSeq" id="WP_065354313.1">
    <property type="nucleotide sequence ID" value="NZ_CAJESP010000003.1"/>
</dbReference>